<name>A0A120FP10_9HYPH</name>
<proteinExistence type="predicted"/>
<dbReference type="PANTHER" id="PTHR22913">
    <property type="entry name" value="HYALURONAN SYNTHASE"/>
    <property type="match status" value="1"/>
</dbReference>
<protein>
    <submittedName>
        <fullName evidence="8">Glycosyltransferase</fullName>
    </submittedName>
</protein>
<dbReference type="Gene3D" id="3.90.550.10">
    <property type="entry name" value="Spore Coat Polysaccharide Biosynthesis Protein SpsA, Chain A"/>
    <property type="match status" value="1"/>
</dbReference>
<dbReference type="GO" id="GO:0050501">
    <property type="term" value="F:hyaluronan synthase activity"/>
    <property type="evidence" value="ECO:0007669"/>
    <property type="project" value="TreeGrafter"/>
</dbReference>
<dbReference type="GO" id="GO:0085029">
    <property type="term" value="P:extracellular matrix assembly"/>
    <property type="evidence" value="ECO:0007669"/>
    <property type="project" value="TreeGrafter"/>
</dbReference>
<dbReference type="EMBL" id="LNCD01000042">
    <property type="protein sequence ID" value="KWV56224.1"/>
    <property type="molecule type" value="Genomic_DNA"/>
</dbReference>
<evidence type="ECO:0000313" key="9">
    <source>
        <dbReference type="Proteomes" id="UP000068164"/>
    </source>
</evidence>
<evidence type="ECO:0000256" key="5">
    <source>
        <dbReference type="ARBA" id="ARBA00022679"/>
    </source>
</evidence>
<dbReference type="AlphaFoldDB" id="A0A120FP10"/>
<accession>A0A120FP10</accession>
<keyword evidence="7" id="KW-0812">Transmembrane</keyword>
<evidence type="ECO:0000256" key="6">
    <source>
        <dbReference type="ARBA" id="ARBA00023136"/>
    </source>
</evidence>
<keyword evidence="4" id="KW-0328">Glycosyltransferase</keyword>
<feature type="transmembrane region" description="Helical" evidence="7">
    <location>
        <begin position="369"/>
        <end position="396"/>
    </location>
</feature>
<feature type="transmembrane region" description="Helical" evidence="7">
    <location>
        <begin position="468"/>
        <end position="487"/>
    </location>
</feature>
<keyword evidence="5" id="KW-0808">Transferase</keyword>
<evidence type="ECO:0000256" key="7">
    <source>
        <dbReference type="SAM" id="Phobius"/>
    </source>
</evidence>
<evidence type="ECO:0000313" key="8">
    <source>
        <dbReference type="EMBL" id="KWV56224.1"/>
    </source>
</evidence>
<evidence type="ECO:0000256" key="3">
    <source>
        <dbReference type="ARBA" id="ARBA00022475"/>
    </source>
</evidence>
<dbReference type="RefSeq" id="WP_062369508.1">
    <property type="nucleotide sequence ID" value="NZ_LNCD01000042.1"/>
</dbReference>
<dbReference type="PANTHER" id="PTHR22913:SF12">
    <property type="entry name" value="MANNURONAN SYNTHASE"/>
    <property type="match status" value="1"/>
</dbReference>
<comment type="caution">
    <text evidence="8">The sequence shown here is derived from an EMBL/GenBank/DDBJ whole genome shotgun (WGS) entry which is preliminary data.</text>
</comment>
<dbReference type="GO" id="GO:0005886">
    <property type="term" value="C:plasma membrane"/>
    <property type="evidence" value="ECO:0007669"/>
    <property type="project" value="UniProtKB-SubCell"/>
</dbReference>
<keyword evidence="7" id="KW-1133">Transmembrane helix</keyword>
<dbReference type="InterPro" id="IPR029044">
    <property type="entry name" value="Nucleotide-diphossugar_trans"/>
</dbReference>
<comment type="subcellular location">
    <subcellularLocation>
        <location evidence="1">Cell membrane</location>
    </subcellularLocation>
</comment>
<reference evidence="8 9" key="1">
    <citation type="submission" date="2015-11" db="EMBL/GenBank/DDBJ databases">
        <title>Draft Genome Sequence of the Strain BR 10423 (Rhizobium sp.) isolated from nodules of Mimosa pudica.</title>
        <authorList>
            <person name="Barauna A.C."/>
            <person name="Zilli J.E."/>
            <person name="Simoes-Araujo J.L."/>
            <person name="Reis V.M."/>
            <person name="James E.K."/>
            <person name="Reis F.B.Jr."/>
            <person name="Rouws L.F."/>
            <person name="Passos S.R."/>
            <person name="Gois S.R."/>
        </authorList>
    </citation>
    <scope>NUCLEOTIDE SEQUENCE [LARGE SCALE GENOMIC DNA]</scope>
    <source>
        <strain evidence="8 9">BR10423</strain>
    </source>
</reference>
<dbReference type="SUPFAM" id="SSF53448">
    <property type="entry name" value="Nucleotide-diphospho-sugar transferases"/>
    <property type="match status" value="1"/>
</dbReference>
<keyword evidence="3" id="KW-1003">Cell membrane</keyword>
<evidence type="ECO:0000256" key="2">
    <source>
        <dbReference type="ARBA" id="ARBA00022458"/>
    </source>
</evidence>
<keyword evidence="9" id="KW-1185">Reference proteome</keyword>
<dbReference type="GO" id="GO:0030213">
    <property type="term" value="P:hyaluronan biosynthetic process"/>
    <property type="evidence" value="ECO:0007669"/>
    <property type="project" value="TreeGrafter"/>
</dbReference>
<organism evidence="8 9">
    <name type="scientific">Rhizobium altiplani</name>
    <dbReference type="NCBI Taxonomy" id="1864509"/>
    <lineage>
        <taxon>Bacteria</taxon>
        <taxon>Pseudomonadati</taxon>
        <taxon>Pseudomonadota</taxon>
        <taxon>Alphaproteobacteria</taxon>
        <taxon>Hyphomicrobiales</taxon>
        <taxon>Rhizobiaceae</taxon>
        <taxon>Rhizobium/Agrobacterium group</taxon>
        <taxon>Rhizobium</taxon>
    </lineage>
</organism>
<evidence type="ECO:0000256" key="1">
    <source>
        <dbReference type="ARBA" id="ARBA00004236"/>
    </source>
</evidence>
<evidence type="ECO:0000256" key="4">
    <source>
        <dbReference type="ARBA" id="ARBA00022676"/>
    </source>
</evidence>
<gene>
    <name evidence="8" type="ORF">AS026_35480</name>
</gene>
<dbReference type="Pfam" id="PF13641">
    <property type="entry name" value="Glyco_tranf_2_3"/>
    <property type="match status" value="1"/>
</dbReference>
<feature type="transmembrane region" description="Helical" evidence="7">
    <location>
        <begin position="29"/>
        <end position="48"/>
    </location>
</feature>
<keyword evidence="2" id="KW-0536">Nodulation</keyword>
<feature type="transmembrane region" description="Helical" evidence="7">
    <location>
        <begin position="416"/>
        <end position="436"/>
    </location>
</feature>
<sequence length="489" mass="55108">MPVLGHILYMLVFVSIAIAVPTHRLAENAGLALTIGTLGIWRYGWGAVNFARAKLFIHFAHPARRAAAVKEYEARNRPAHAFFVVTTYKVDVAVTVRVYRAIFRAAAASRGGATVVASVVDVADERLVRRIFSLMPQNARGVHLIVDRIPATGKRDALAASLRILSRQCPTYDDIVVFVDGDSCPPEDVVEACAPFFVDHRLGAVTTDEDCEISDSRLFRDWFNLRFTQRHMMMSSMGLSRRVLTLTGRLSIFRASLACNADFIESIQFDSLEHWRLGKVPFVTGDDKSTWFWLLKNGYEMAYLPDVRSVSMESQPKPGFVGSAVALMLRWFGNMLRTNGRALALGPRRIGLFTWWSLLDQRISMWTTLFGPVAVLMSTLFVSPLVLPIYVAWVMFTRYINCCLLATFRPSFPISYPFLLYFSQICGALVKSFVFFRLDRQRWTRQTAEASHRIPSASERLRGLSSTYVHILASGWLLFAAFMISSAKI</sequence>
<dbReference type="Proteomes" id="UP000068164">
    <property type="component" value="Unassembled WGS sequence"/>
</dbReference>
<dbReference type="OrthoDB" id="6964257at2"/>
<keyword evidence="6 7" id="KW-0472">Membrane</keyword>